<name>A0A914GZD1_GLORO</name>
<dbReference type="AlphaFoldDB" id="A0A914GZD1"/>
<evidence type="ECO:0000313" key="1">
    <source>
        <dbReference type="Proteomes" id="UP000887572"/>
    </source>
</evidence>
<dbReference type="WBParaSite" id="Gr19_v10_g11800.t1">
    <property type="protein sequence ID" value="Gr19_v10_g11800.t1"/>
    <property type="gene ID" value="Gr19_v10_g11800"/>
</dbReference>
<organism evidence="1 2">
    <name type="scientific">Globodera rostochiensis</name>
    <name type="common">Golden nematode worm</name>
    <name type="synonym">Heterodera rostochiensis</name>
    <dbReference type="NCBI Taxonomy" id="31243"/>
    <lineage>
        <taxon>Eukaryota</taxon>
        <taxon>Metazoa</taxon>
        <taxon>Ecdysozoa</taxon>
        <taxon>Nematoda</taxon>
        <taxon>Chromadorea</taxon>
        <taxon>Rhabditida</taxon>
        <taxon>Tylenchina</taxon>
        <taxon>Tylenchomorpha</taxon>
        <taxon>Tylenchoidea</taxon>
        <taxon>Heteroderidae</taxon>
        <taxon>Heteroderinae</taxon>
        <taxon>Globodera</taxon>
    </lineage>
</organism>
<proteinExistence type="predicted"/>
<keyword evidence="1" id="KW-1185">Reference proteome</keyword>
<evidence type="ECO:0000313" key="2">
    <source>
        <dbReference type="WBParaSite" id="Gr19_v10_g11800.t1"/>
    </source>
</evidence>
<protein>
    <submittedName>
        <fullName evidence="2">Uncharacterized protein</fullName>
    </submittedName>
</protein>
<dbReference type="Proteomes" id="UP000887572">
    <property type="component" value="Unplaced"/>
</dbReference>
<sequence length="135" mass="15056">MWVQYVGALEKQMRILPQAARNPQGGDDDYCCCVHIGITHCFTPIFEQQFIGENKLIYCLRTLHKINDAVGRAFAPKFGRRCCRRRCTPSAAATTTQQQQQHFSAARQQSVDAAGDNGCCLVKALISNLMLAFTT</sequence>
<accession>A0A914GZD1</accession>
<reference evidence="2" key="1">
    <citation type="submission" date="2022-11" db="UniProtKB">
        <authorList>
            <consortium name="WormBaseParasite"/>
        </authorList>
    </citation>
    <scope>IDENTIFICATION</scope>
</reference>